<dbReference type="AlphaFoldDB" id="A0A9R0J1F7"/>
<feature type="compositionally biased region" description="Low complexity" evidence="6">
    <location>
        <begin position="53"/>
        <end position="69"/>
    </location>
</feature>
<protein>
    <submittedName>
        <fullName evidence="9">Transcription factor PCF1</fullName>
    </submittedName>
</protein>
<dbReference type="InterPro" id="IPR017887">
    <property type="entry name" value="TF_TCP_subgr"/>
</dbReference>
<feature type="compositionally biased region" description="Basic residues" evidence="6">
    <location>
        <begin position="72"/>
        <end position="90"/>
    </location>
</feature>
<dbReference type="SMR" id="A0A9R0J1F7"/>
<feature type="region of interest" description="Disordered" evidence="6">
    <location>
        <begin position="199"/>
        <end position="230"/>
    </location>
</feature>
<dbReference type="RefSeq" id="XP_021859588.1">
    <property type="nucleotide sequence ID" value="XM_022003896.2"/>
</dbReference>
<proteinExistence type="predicted"/>
<keyword evidence="4" id="KW-0804">Transcription</keyword>
<name>A0A9R0J1F7_SPIOL</name>
<evidence type="ECO:0000259" key="7">
    <source>
        <dbReference type="PROSITE" id="PS51369"/>
    </source>
</evidence>
<keyword evidence="5" id="KW-0539">Nucleus</keyword>
<feature type="compositionally biased region" description="Low complexity" evidence="6">
    <location>
        <begin position="27"/>
        <end position="45"/>
    </location>
</feature>
<dbReference type="PANTHER" id="PTHR31072">
    <property type="entry name" value="TRANSCRIPTION FACTOR TCP4-RELATED"/>
    <property type="match status" value="1"/>
</dbReference>
<dbReference type="Proteomes" id="UP000813463">
    <property type="component" value="Chromosome 5"/>
</dbReference>
<feature type="domain" description="TCP" evidence="7">
    <location>
        <begin position="80"/>
        <end position="134"/>
    </location>
</feature>
<organism evidence="8 9">
    <name type="scientific">Spinacia oleracea</name>
    <name type="common">Spinach</name>
    <dbReference type="NCBI Taxonomy" id="3562"/>
    <lineage>
        <taxon>Eukaryota</taxon>
        <taxon>Viridiplantae</taxon>
        <taxon>Streptophyta</taxon>
        <taxon>Embryophyta</taxon>
        <taxon>Tracheophyta</taxon>
        <taxon>Spermatophyta</taxon>
        <taxon>Magnoliopsida</taxon>
        <taxon>eudicotyledons</taxon>
        <taxon>Gunneridae</taxon>
        <taxon>Pentapetalae</taxon>
        <taxon>Caryophyllales</taxon>
        <taxon>Chenopodiaceae</taxon>
        <taxon>Chenopodioideae</taxon>
        <taxon>Anserineae</taxon>
        <taxon>Spinacia</taxon>
    </lineage>
</organism>
<reference evidence="8" key="1">
    <citation type="journal article" date="2021" name="Nat. Commun.">
        <title>Genomic analyses provide insights into spinach domestication and the genetic basis of agronomic traits.</title>
        <authorList>
            <person name="Cai X."/>
            <person name="Sun X."/>
            <person name="Xu C."/>
            <person name="Sun H."/>
            <person name="Wang X."/>
            <person name="Ge C."/>
            <person name="Zhang Z."/>
            <person name="Wang Q."/>
            <person name="Fei Z."/>
            <person name="Jiao C."/>
            <person name="Wang Q."/>
        </authorList>
    </citation>
    <scope>NUCLEOTIDE SEQUENCE [LARGE SCALE GENOMIC DNA]</scope>
    <source>
        <strain evidence="8">cv. Varoflay</strain>
    </source>
</reference>
<comment type="subcellular location">
    <subcellularLocation>
        <location evidence="1">Nucleus</location>
    </subcellularLocation>
</comment>
<keyword evidence="2" id="KW-0805">Transcription regulation</keyword>
<dbReference type="GO" id="GO:0005634">
    <property type="term" value="C:nucleus"/>
    <property type="evidence" value="ECO:0000318"/>
    <property type="project" value="GO_Central"/>
</dbReference>
<keyword evidence="3" id="KW-0238">DNA-binding</keyword>
<gene>
    <name evidence="9" type="primary">LOC110798708</name>
</gene>
<evidence type="ECO:0000256" key="5">
    <source>
        <dbReference type="ARBA" id="ARBA00023242"/>
    </source>
</evidence>
<dbReference type="GeneID" id="110798708"/>
<dbReference type="GO" id="GO:0043565">
    <property type="term" value="F:sequence-specific DNA binding"/>
    <property type="evidence" value="ECO:0000318"/>
    <property type="project" value="GO_Central"/>
</dbReference>
<evidence type="ECO:0000256" key="2">
    <source>
        <dbReference type="ARBA" id="ARBA00023015"/>
    </source>
</evidence>
<keyword evidence="8" id="KW-1185">Reference proteome</keyword>
<evidence type="ECO:0000256" key="4">
    <source>
        <dbReference type="ARBA" id="ARBA00023163"/>
    </source>
</evidence>
<dbReference type="GO" id="GO:0003700">
    <property type="term" value="F:DNA-binding transcription factor activity"/>
    <property type="evidence" value="ECO:0000318"/>
    <property type="project" value="GO_Central"/>
</dbReference>
<dbReference type="InterPro" id="IPR005333">
    <property type="entry name" value="Transcription_factor_TCP"/>
</dbReference>
<evidence type="ECO:0000313" key="8">
    <source>
        <dbReference type="Proteomes" id="UP000813463"/>
    </source>
</evidence>
<evidence type="ECO:0000256" key="1">
    <source>
        <dbReference type="ARBA" id="ARBA00004123"/>
    </source>
</evidence>
<evidence type="ECO:0000256" key="6">
    <source>
        <dbReference type="SAM" id="MobiDB-lite"/>
    </source>
</evidence>
<dbReference type="OrthoDB" id="1911901at2759"/>
<dbReference type="PROSITE" id="PS51369">
    <property type="entry name" value="TCP"/>
    <property type="match status" value="1"/>
</dbReference>
<accession>A0A9R0J1F7</accession>
<dbReference type="Pfam" id="PF03634">
    <property type="entry name" value="TCP"/>
    <property type="match status" value="1"/>
</dbReference>
<feature type="compositionally biased region" description="Basic and acidic residues" evidence="6">
    <location>
        <begin position="199"/>
        <end position="209"/>
    </location>
</feature>
<dbReference type="KEGG" id="soe:110798708"/>
<reference evidence="9" key="2">
    <citation type="submission" date="2025-08" db="UniProtKB">
        <authorList>
            <consortium name="RefSeq"/>
        </authorList>
    </citation>
    <scope>IDENTIFICATION</scope>
    <source>
        <tissue evidence="9">Leaf</tissue>
    </source>
</reference>
<feature type="region of interest" description="Disordered" evidence="6">
    <location>
        <begin position="22"/>
        <end position="90"/>
    </location>
</feature>
<sequence length="230" mass="25221">MNHHEPPKVTMGSETTILSNHLSTSDQPQFESPESQPSLPLSFSLPFPPMSITSSAAKSTTTTASTTTKLAVSRRRVSSTKDRHTKVNGRGRRVRMPPLCAARIFQLTRELGHRTDGQTIEWLLRHAEPSIIRATGTGTVPAVADFTSPAKSSSTPAIAALPLSIDNGWHFPSQTVGLEFGYRHIPSFTALLLQPDDGELRMRQQHEGQDQDEEQGDPADFAIAKEEDQN</sequence>
<dbReference type="PANTHER" id="PTHR31072:SF91">
    <property type="entry name" value="TRANSCRIPTION FACTOR TCP6"/>
    <property type="match status" value="1"/>
</dbReference>
<evidence type="ECO:0000256" key="3">
    <source>
        <dbReference type="ARBA" id="ARBA00023125"/>
    </source>
</evidence>
<evidence type="ECO:0000313" key="9">
    <source>
        <dbReference type="RefSeq" id="XP_021859588.1"/>
    </source>
</evidence>